<keyword evidence="2" id="KW-0378">Hydrolase</keyword>
<dbReference type="InterPro" id="IPR050738">
    <property type="entry name" value="Sulfatase"/>
</dbReference>
<dbReference type="InterPro" id="IPR000917">
    <property type="entry name" value="Sulfatase_N"/>
</dbReference>
<sequence>MKYALIFTALLAGAGLCRADKADRPNIIWLMSEDMGLDLECYGMPAVKTPNLNKMAEEGMLFKRAYVANPICSPSRSSMMVGCSQTLFDAQHHRSNRDKPIPEPYKPFTVFLRDAGYTCILGSEYVYSYGQKIDCNFKTEPTGPYDGVENFGLFDKLNVITPEDQPFFQQIQHKVTHRGDWWNKIRSESEHPVSVEDVVLPPWITDTPETRYDWAAYLDTVEYMDNEVGIILEDLKTKGLDQNTIVVFIADNGRCNLRGKGYLHESGTHIPMIVWGPGLIEPGQVIEDIVMTTDITATILKLAGAEMPDYLDGNPIFGVENPVYREYARSARDIWDEIDECSRSITTRKFSYIKNLMPEVPWDAHQAYLDLNRPAIHVMRKLKAEGKLSGAQLAYMADSKPPEELYDLEKDPDQLNNLATNPEYAEVLQHMRTYEEQWESANHDMGLADLGKRVPEMTMEWAAQTEAGVKKRAPDLWKRLEAGELMETQQFKKYRDDRQPKNKKSKTK</sequence>
<dbReference type="EMBL" id="JARVCO010000002">
    <property type="protein sequence ID" value="MDZ8117363.1"/>
    <property type="molecule type" value="Genomic_DNA"/>
</dbReference>
<evidence type="ECO:0000259" key="4">
    <source>
        <dbReference type="Pfam" id="PF00884"/>
    </source>
</evidence>
<dbReference type="InterPro" id="IPR017850">
    <property type="entry name" value="Alkaline_phosphatase_core_sf"/>
</dbReference>
<evidence type="ECO:0000313" key="6">
    <source>
        <dbReference type="Proteomes" id="UP001290861"/>
    </source>
</evidence>
<dbReference type="Proteomes" id="UP001290861">
    <property type="component" value="Unassembled WGS sequence"/>
</dbReference>
<comment type="similarity">
    <text evidence="1">Belongs to the sulfatase family.</text>
</comment>
<dbReference type="SUPFAM" id="SSF53649">
    <property type="entry name" value="Alkaline phosphatase-like"/>
    <property type="match status" value="1"/>
</dbReference>
<comment type="caution">
    <text evidence="5">The sequence shown here is derived from an EMBL/GenBank/DDBJ whole genome shotgun (WGS) entry which is preliminary data.</text>
</comment>
<evidence type="ECO:0000256" key="3">
    <source>
        <dbReference type="SAM" id="MobiDB-lite"/>
    </source>
</evidence>
<dbReference type="RefSeq" id="WP_322607164.1">
    <property type="nucleotide sequence ID" value="NZ_JARVCO010000002.1"/>
</dbReference>
<name>A0ABU5MT85_9BACT</name>
<feature type="domain" description="Sulfatase N-terminal" evidence="4">
    <location>
        <begin position="25"/>
        <end position="305"/>
    </location>
</feature>
<accession>A0ABU5MT85</accession>
<gene>
    <name evidence="5" type="ORF">P9H32_01885</name>
</gene>
<proteinExistence type="inferred from homology"/>
<dbReference type="Pfam" id="PF00884">
    <property type="entry name" value="Sulfatase"/>
    <property type="match status" value="1"/>
</dbReference>
<dbReference type="PANTHER" id="PTHR42693">
    <property type="entry name" value="ARYLSULFATASE FAMILY MEMBER"/>
    <property type="match status" value="1"/>
</dbReference>
<evidence type="ECO:0000256" key="1">
    <source>
        <dbReference type="ARBA" id="ARBA00008779"/>
    </source>
</evidence>
<organism evidence="5 6">
    <name type="scientific">Pontiella agarivorans</name>
    <dbReference type="NCBI Taxonomy" id="3038953"/>
    <lineage>
        <taxon>Bacteria</taxon>
        <taxon>Pseudomonadati</taxon>
        <taxon>Kiritimatiellota</taxon>
        <taxon>Kiritimatiellia</taxon>
        <taxon>Kiritimatiellales</taxon>
        <taxon>Pontiellaceae</taxon>
        <taxon>Pontiella</taxon>
    </lineage>
</organism>
<dbReference type="CDD" id="cd16027">
    <property type="entry name" value="SGSH"/>
    <property type="match status" value="1"/>
</dbReference>
<evidence type="ECO:0000313" key="5">
    <source>
        <dbReference type="EMBL" id="MDZ8117363.1"/>
    </source>
</evidence>
<dbReference type="Gene3D" id="3.40.720.10">
    <property type="entry name" value="Alkaline Phosphatase, subunit A"/>
    <property type="match status" value="1"/>
</dbReference>
<protein>
    <submittedName>
        <fullName evidence="5">Sulfatase</fullName>
    </submittedName>
</protein>
<keyword evidence="6" id="KW-1185">Reference proteome</keyword>
<reference evidence="5 6" key="1">
    <citation type="journal article" date="2024" name="Appl. Environ. Microbiol.">
        <title>Pontiella agarivorans sp. nov., a novel marine anaerobic bacterium capable of degrading macroalgal polysaccharides and fixing nitrogen.</title>
        <authorList>
            <person name="Liu N."/>
            <person name="Kivenson V."/>
            <person name="Peng X."/>
            <person name="Cui Z."/>
            <person name="Lankiewicz T.S."/>
            <person name="Gosselin K.M."/>
            <person name="English C.J."/>
            <person name="Blair E.M."/>
            <person name="O'Malley M.A."/>
            <person name="Valentine D.L."/>
        </authorList>
    </citation>
    <scope>NUCLEOTIDE SEQUENCE [LARGE SCALE GENOMIC DNA]</scope>
    <source>
        <strain evidence="5 6">NLcol2</strain>
    </source>
</reference>
<dbReference type="PANTHER" id="PTHR42693:SF53">
    <property type="entry name" value="ENDO-4-O-SULFATASE"/>
    <property type="match status" value="1"/>
</dbReference>
<feature type="region of interest" description="Disordered" evidence="3">
    <location>
        <begin position="488"/>
        <end position="508"/>
    </location>
</feature>
<evidence type="ECO:0000256" key="2">
    <source>
        <dbReference type="ARBA" id="ARBA00022801"/>
    </source>
</evidence>